<dbReference type="SUPFAM" id="SSF89550">
    <property type="entry name" value="PHP domain-like"/>
    <property type="match status" value="1"/>
</dbReference>
<evidence type="ECO:0000256" key="5">
    <source>
        <dbReference type="ARBA" id="ARBA00022932"/>
    </source>
</evidence>
<evidence type="ECO:0000256" key="3">
    <source>
        <dbReference type="ARBA" id="ARBA00022695"/>
    </source>
</evidence>
<dbReference type="NCBIfam" id="TIGR00594">
    <property type="entry name" value="polc"/>
    <property type="match status" value="1"/>
</dbReference>
<dbReference type="Proteomes" id="UP000176377">
    <property type="component" value="Unassembled WGS sequence"/>
</dbReference>
<keyword evidence="5" id="KW-0239">DNA-directed DNA polymerase</keyword>
<dbReference type="Pfam" id="PF02811">
    <property type="entry name" value="PHP"/>
    <property type="match status" value="1"/>
</dbReference>
<organism evidence="8 9">
    <name type="scientific">Candidatus Kaiserbacteria bacterium RIFCSPHIGHO2_01_FULL_56_24</name>
    <dbReference type="NCBI Taxonomy" id="1798487"/>
    <lineage>
        <taxon>Bacteria</taxon>
        <taxon>Candidatus Kaiseribacteriota</taxon>
    </lineage>
</organism>
<accession>A0A1F6DAH4</accession>
<comment type="caution">
    <text evidence="8">The sequence shown here is derived from an EMBL/GenBank/DDBJ whole genome shotgun (WGS) entry which is preliminary data.</text>
</comment>
<dbReference type="Pfam" id="PF17657">
    <property type="entry name" value="DNA_pol3_finger"/>
    <property type="match status" value="1"/>
</dbReference>
<evidence type="ECO:0000256" key="4">
    <source>
        <dbReference type="ARBA" id="ARBA00022705"/>
    </source>
</evidence>
<dbReference type="EC" id="2.7.7.7" evidence="1"/>
<reference evidence="8 9" key="1">
    <citation type="journal article" date="2016" name="Nat. Commun.">
        <title>Thousands of microbial genomes shed light on interconnected biogeochemical processes in an aquifer system.</title>
        <authorList>
            <person name="Anantharaman K."/>
            <person name="Brown C.T."/>
            <person name="Hug L.A."/>
            <person name="Sharon I."/>
            <person name="Castelle C.J."/>
            <person name="Probst A.J."/>
            <person name="Thomas B.C."/>
            <person name="Singh A."/>
            <person name="Wilkins M.J."/>
            <person name="Karaoz U."/>
            <person name="Brodie E.L."/>
            <person name="Williams K.H."/>
            <person name="Hubbard S.S."/>
            <person name="Banfield J.F."/>
        </authorList>
    </citation>
    <scope>NUCLEOTIDE SEQUENCE [LARGE SCALE GENOMIC DNA]</scope>
</reference>
<dbReference type="InterPro" id="IPR029460">
    <property type="entry name" value="DNAPol_HHH"/>
</dbReference>
<dbReference type="AlphaFoldDB" id="A0A1F6DAH4"/>
<proteinExistence type="predicted"/>
<sequence length="1054" mass="118004">MSAQRFSHLHTHSHYSLLEALPKVDALIEAAKADGQEALALTDNGNLYGAIEFYKEAKAAGIKPIVGVDFFAAPRTRFDKEHRVDDRHFRLVLLAKNETGYRNLIHLVSKSFLEGFYYRPRIDRELMETYKDGLIAILPSFSGEHARHLKDTMTDKADEAISWYKKTYGTDLYVEITHHPQIEDHEKLQKSIIALATKAGVPLVAAHDTYYLQPEDALAREMVNKIRTGGTLDREYGAGADDFSFISQEQALKLFKDTPEAIESVQRIVDACNLELNLGSWVFPDIVVEGKSHDEALRELAYDGFKTRNLVETPELRQRVDYELGVIAKKGYSPYFMVVSDLLRFAHENGILTNIRGSVAGSLVTFLSHITNVNPIEYGLPFERFLNPERPSAPDIDMDYADNRRDEVIDYARRKYGEDHVAQIGTFGTMLARAAVRDVSRALGHSYGTGDRIAKLIPFGKQGFPVTIQSSLDEVPELAEAYKKDPDAREIIDMARKVEGNARHVGVHAAGVVIAPTPVTDFVPIQLDPKGGKVITQYDMHAVEDAGLLKFDFLGLTNLSTLADARDRVRDRLGITIDLDNIPLTDKKTFDMLTRGETLGVFQMASDGMTNYLMQLKPTRVDDLNVMVALYRPGPMDNIKAYMARKNGSERVTYLHPKMEHYLSKTFGVLVYQDDLLMSAVELAGYSWGEVDKFRKAVGKKIPEEMAKQHVIFVEGCQKHSGMSAKDAETLWNLFEPFQGYGFNKAHAASYGLLAYQTAYMKANYPVDFLAAVLTSDAGDVEKIAEVVAECKRMGIVILPPSVKESRGTFTVIDEKTIRFGLYSVKNFGTGIADAIIAEREANGPFISLADFLSRIGDKNLNKKSLEALIMTGSLDDMGERKTLLTHIESLLEYRREVQNAPQNQDSLFGSSLSSRQAELKLPEETPATIKEKLDWEKELLGFYVSGHPLDRVKDALAKQRMNIKQMKEGFPRGVETVIGGFLETTQFILTKNGEKMMFGRLSDYVGNVEIVVFPRTLKENEKLFNAGSCMMLKGKFSDRNGEASFVVEKAKAL</sequence>
<dbReference type="Gene3D" id="3.20.20.140">
    <property type="entry name" value="Metal-dependent hydrolases"/>
    <property type="match status" value="1"/>
</dbReference>
<dbReference type="InterPro" id="IPR004805">
    <property type="entry name" value="DnaE2/DnaE/PolC"/>
</dbReference>
<dbReference type="PANTHER" id="PTHR32294:SF0">
    <property type="entry name" value="DNA POLYMERASE III SUBUNIT ALPHA"/>
    <property type="match status" value="1"/>
</dbReference>
<keyword evidence="4" id="KW-0235">DNA replication</keyword>
<dbReference type="Pfam" id="PF14579">
    <property type="entry name" value="HHH_6"/>
    <property type="match status" value="1"/>
</dbReference>
<name>A0A1F6DAH4_9BACT</name>
<evidence type="ECO:0000256" key="6">
    <source>
        <dbReference type="ARBA" id="ARBA00049244"/>
    </source>
</evidence>
<dbReference type="NCBIfam" id="NF004226">
    <property type="entry name" value="PRK05673.1"/>
    <property type="match status" value="1"/>
</dbReference>
<dbReference type="SUPFAM" id="SSF47781">
    <property type="entry name" value="RuvA domain 2-like"/>
    <property type="match status" value="1"/>
</dbReference>
<dbReference type="GO" id="GO:0008408">
    <property type="term" value="F:3'-5' exonuclease activity"/>
    <property type="evidence" value="ECO:0007669"/>
    <property type="project" value="InterPro"/>
</dbReference>
<protein>
    <recommendedName>
        <fullName evidence="1">DNA-directed DNA polymerase</fullName>
        <ecNumber evidence="1">2.7.7.7</ecNumber>
    </recommendedName>
</protein>
<evidence type="ECO:0000259" key="7">
    <source>
        <dbReference type="SMART" id="SM00481"/>
    </source>
</evidence>
<dbReference type="GO" id="GO:0003887">
    <property type="term" value="F:DNA-directed DNA polymerase activity"/>
    <property type="evidence" value="ECO:0007669"/>
    <property type="project" value="UniProtKB-KW"/>
</dbReference>
<evidence type="ECO:0000313" key="9">
    <source>
        <dbReference type="Proteomes" id="UP000176377"/>
    </source>
</evidence>
<evidence type="ECO:0000313" key="8">
    <source>
        <dbReference type="EMBL" id="OGG58414.1"/>
    </source>
</evidence>
<evidence type="ECO:0000256" key="1">
    <source>
        <dbReference type="ARBA" id="ARBA00012417"/>
    </source>
</evidence>
<dbReference type="GO" id="GO:0006260">
    <property type="term" value="P:DNA replication"/>
    <property type="evidence" value="ECO:0007669"/>
    <property type="project" value="UniProtKB-KW"/>
</dbReference>
<gene>
    <name evidence="8" type="ORF">A2765_05705</name>
</gene>
<dbReference type="InterPro" id="IPR041931">
    <property type="entry name" value="DNA_pol3_alpha_thumb_dom"/>
</dbReference>
<dbReference type="Gene3D" id="1.10.150.870">
    <property type="match status" value="1"/>
</dbReference>
<feature type="domain" description="Polymerase/histidinol phosphatase N-terminal" evidence="7">
    <location>
        <begin position="7"/>
        <end position="74"/>
    </location>
</feature>
<dbReference type="CDD" id="cd04485">
    <property type="entry name" value="DnaE_OBF"/>
    <property type="match status" value="1"/>
</dbReference>
<evidence type="ECO:0000256" key="2">
    <source>
        <dbReference type="ARBA" id="ARBA00022679"/>
    </source>
</evidence>
<dbReference type="Gene3D" id="1.10.10.1600">
    <property type="entry name" value="Bacterial DNA polymerase III alpha subunit, thumb domain"/>
    <property type="match status" value="1"/>
</dbReference>
<dbReference type="EMBL" id="MFLA01000033">
    <property type="protein sequence ID" value="OGG58414.1"/>
    <property type="molecule type" value="Genomic_DNA"/>
</dbReference>
<dbReference type="SMART" id="SM00481">
    <property type="entry name" value="POLIIIAc"/>
    <property type="match status" value="1"/>
</dbReference>
<comment type="catalytic activity">
    <reaction evidence="6">
        <text>DNA(n) + a 2'-deoxyribonucleoside 5'-triphosphate = DNA(n+1) + diphosphate</text>
        <dbReference type="Rhea" id="RHEA:22508"/>
        <dbReference type="Rhea" id="RHEA-COMP:17339"/>
        <dbReference type="Rhea" id="RHEA-COMP:17340"/>
        <dbReference type="ChEBI" id="CHEBI:33019"/>
        <dbReference type="ChEBI" id="CHEBI:61560"/>
        <dbReference type="ChEBI" id="CHEBI:173112"/>
        <dbReference type="EC" id="2.7.7.7"/>
    </reaction>
</comment>
<dbReference type="PANTHER" id="PTHR32294">
    <property type="entry name" value="DNA POLYMERASE III SUBUNIT ALPHA"/>
    <property type="match status" value="1"/>
</dbReference>
<keyword evidence="3" id="KW-0548">Nucleotidyltransferase</keyword>
<keyword evidence="2" id="KW-0808">Transferase</keyword>
<dbReference type="InterPro" id="IPR040982">
    <property type="entry name" value="DNA_pol3_finger"/>
</dbReference>
<dbReference type="InterPro" id="IPR003141">
    <property type="entry name" value="Pol/His_phosphatase_N"/>
</dbReference>
<dbReference type="InterPro" id="IPR004013">
    <property type="entry name" value="PHP_dom"/>
</dbReference>
<dbReference type="InterPro" id="IPR011708">
    <property type="entry name" value="DNA_pol3_alpha_NTPase_dom"/>
</dbReference>
<dbReference type="InterPro" id="IPR010994">
    <property type="entry name" value="RuvA_2-like"/>
</dbReference>
<dbReference type="InterPro" id="IPR016195">
    <property type="entry name" value="Pol/histidinol_Pase-like"/>
</dbReference>
<dbReference type="Pfam" id="PF07733">
    <property type="entry name" value="DNA_pol3_alpha"/>
    <property type="match status" value="1"/>
</dbReference>